<gene>
    <name evidence="3" type="ORF">GN958_ATG08052</name>
    <name evidence="2" type="ORF">GN958_ATG15195</name>
</gene>
<feature type="compositionally biased region" description="Acidic residues" evidence="1">
    <location>
        <begin position="170"/>
        <end position="182"/>
    </location>
</feature>
<comment type="caution">
    <text evidence="2">The sequence shown here is derived from an EMBL/GenBank/DDBJ whole genome shotgun (WGS) entry which is preliminary data.</text>
</comment>
<protein>
    <submittedName>
        <fullName evidence="2">Uncharacterized protein</fullName>
    </submittedName>
</protein>
<dbReference type="Proteomes" id="UP000704712">
    <property type="component" value="Unassembled WGS sequence"/>
</dbReference>
<dbReference type="EMBL" id="JAACNO010002104">
    <property type="protein sequence ID" value="KAF4135616.1"/>
    <property type="molecule type" value="Genomic_DNA"/>
</dbReference>
<proteinExistence type="predicted"/>
<accession>A0A8S9U3X7</accession>
<dbReference type="EMBL" id="JAACNO010001154">
    <property type="protein sequence ID" value="KAF4142740.1"/>
    <property type="molecule type" value="Genomic_DNA"/>
</dbReference>
<organism evidence="2 4">
    <name type="scientific">Phytophthora infestans</name>
    <name type="common">Potato late blight agent</name>
    <name type="synonym">Botrytis infestans</name>
    <dbReference type="NCBI Taxonomy" id="4787"/>
    <lineage>
        <taxon>Eukaryota</taxon>
        <taxon>Sar</taxon>
        <taxon>Stramenopiles</taxon>
        <taxon>Oomycota</taxon>
        <taxon>Peronosporomycetes</taxon>
        <taxon>Peronosporales</taxon>
        <taxon>Peronosporaceae</taxon>
        <taxon>Phytophthora</taxon>
    </lineage>
</organism>
<evidence type="ECO:0000313" key="4">
    <source>
        <dbReference type="Proteomes" id="UP000704712"/>
    </source>
</evidence>
<evidence type="ECO:0000313" key="2">
    <source>
        <dbReference type="EMBL" id="KAF4135616.1"/>
    </source>
</evidence>
<evidence type="ECO:0000313" key="3">
    <source>
        <dbReference type="EMBL" id="KAF4142740.1"/>
    </source>
</evidence>
<sequence>MLVGYVWQETTKTGTLQVTFSSETCEIPYNEEELQDLALETYALRPCLLRVATDIMSAEMRLIHNSAHGYFNEVGRPARRSLATILKQVGLQPVDESAVVPVYNVGETRVVYLQIEHILNFGFDNVGKRRPPWSVKVPNSLYAEFPVMGVDGSSQPTVRSSGKRRPEQLFDSDDDLLVDDEGDKAPPPNSEKAFPRR</sequence>
<reference evidence="2" key="1">
    <citation type="submission" date="2020-03" db="EMBL/GenBank/DDBJ databases">
        <title>Hybrid Assembly of Korean Phytophthora infestans isolates.</title>
        <authorList>
            <person name="Prokchorchik M."/>
            <person name="Lee Y."/>
            <person name="Seo J."/>
            <person name="Cho J.-H."/>
            <person name="Park Y.-E."/>
            <person name="Jang D.-C."/>
            <person name="Im J.-S."/>
            <person name="Choi J.-G."/>
            <person name="Park H.-J."/>
            <person name="Lee G.-B."/>
            <person name="Lee Y.-G."/>
            <person name="Hong S.-Y."/>
            <person name="Cho K."/>
            <person name="Sohn K.H."/>
        </authorList>
    </citation>
    <scope>NUCLEOTIDE SEQUENCE</scope>
    <source>
        <strain evidence="2">KR_2_A2</strain>
    </source>
</reference>
<name>A0A8S9U3X7_PHYIN</name>
<dbReference type="AlphaFoldDB" id="A0A8S9U3X7"/>
<feature type="region of interest" description="Disordered" evidence="1">
    <location>
        <begin position="152"/>
        <end position="197"/>
    </location>
</feature>
<evidence type="ECO:0000256" key="1">
    <source>
        <dbReference type="SAM" id="MobiDB-lite"/>
    </source>
</evidence>